<feature type="region of interest" description="Disordered" evidence="1">
    <location>
        <begin position="88"/>
        <end position="128"/>
    </location>
</feature>
<evidence type="ECO:0000256" key="1">
    <source>
        <dbReference type="SAM" id="MobiDB-lite"/>
    </source>
</evidence>
<gene>
    <name evidence="2" type="ORF">R3P38DRAFT_3298858</name>
</gene>
<organism evidence="2 3">
    <name type="scientific">Favolaschia claudopus</name>
    <dbReference type="NCBI Taxonomy" id="2862362"/>
    <lineage>
        <taxon>Eukaryota</taxon>
        <taxon>Fungi</taxon>
        <taxon>Dikarya</taxon>
        <taxon>Basidiomycota</taxon>
        <taxon>Agaricomycotina</taxon>
        <taxon>Agaricomycetes</taxon>
        <taxon>Agaricomycetidae</taxon>
        <taxon>Agaricales</taxon>
        <taxon>Marasmiineae</taxon>
        <taxon>Mycenaceae</taxon>
        <taxon>Favolaschia</taxon>
    </lineage>
</organism>
<comment type="caution">
    <text evidence="2">The sequence shown here is derived from an EMBL/GenBank/DDBJ whole genome shotgun (WGS) entry which is preliminary data.</text>
</comment>
<evidence type="ECO:0000313" key="2">
    <source>
        <dbReference type="EMBL" id="KAK6969031.1"/>
    </source>
</evidence>
<keyword evidence="3" id="KW-1185">Reference proteome</keyword>
<dbReference type="EMBL" id="JAWWNJ010000235">
    <property type="protein sequence ID" value="KAK6969031.1"/>
    <property type="molecule type" value="Genomic_DNA"/>
</dbReference>
<accession>A0AAV9Z253</accession>
<reference evidence="2 3" key="1">
    <citation type="journal article" date="2024" name="J Genomics">
        <title>Draft genome sequencing and assembly of Favolaschia claudopus CIRM-BRFM 2984 isolated from oak limbs.</title>
        <authorList>
            <person name="Navarro D."/>
            <person name="Drula E."/>
            <person name="Chaduli D."/>
            <person name="Cazenave R."/>
            <person name="Ahrendt S."/>
            <person name="Wang J."/>
            <person name="Lipzen A."/>
            <person name="Daum C."/>
            <person name="Barry K."/>
            <person name="Grigoriev I.V."/>
            <person name="Favel A."/>
            <person name="Rosso M.N."/>
            <person name="Martin F."/>
        </authorList>
    </citation>
    <scope>NUCLEOTIDE SEQUENCE [LARGE SCALE GENOMIC DNA]</scope>
    <source>
        <strain evidence="2 3">CIRM-BRFM 2984</strain>
    </source>
</reference>
<feature type="compositionally biased region" description="Polar residues" evidence="1">
    <location>
        <begin position="111"/>
        <end position="124"/>
    </location>
</feature>
<proteinExistence type="predicted"/>
<evidence type="ECO:0000313" key="3">
    <source>
        <dbReference type="Proteomes" id="UP001362999"/>
    </source>
</evidence>
<sequence length="322" mass="36630">MMYDVIAKTVSKLILTITLYSSPSILDRFLHLGYSDGSETKATDRFNPRVGCWCKTAAEIGLVSQDRRPEVLERQRILMANRRANIKERRRRWDPPEPSTPTPEPVEVETASSKSDAASQTPDPGNSAAVLGLTSAELTALDALTELAGRCGTRDQTADWIDTSHFCEDTASLASSLLAVQETPIDPPEFPQGIFIERNRRGPLPRYITQETAFQKKMRREIGKVGPLTPIQVAQITAHKLRYRRRALDRVEEFDREIADASTLGVLSIRRWHRIRSWQQELGDFEEWDRAERDAFEAERLKRDLLDNLPQEDESHGSELYL</sequence>
<name>A0AAV9Z253_9AGAR</name>
<dbReference type="Proteomes" id="UP001362999">
    <property type="component" value="Unassembled WGS sequence"/>
</dbReference>
<protein>
    <submittedName>
        <fullName evidence="2">Uncharacterized protein</fullName>
    </submittedName>
</protein>
<dbReference type="AlphaFoldDB" id="A0AAV9Z253"/>